<reference evidence="4" key="1">
    <citation type="journal article" date="2019" name="Int. J. Syst. Evol. Microbiol.">
        <title>The Global Catalogue of Microorganisms (GCM) 10K type strain sequencing project: providing services to taxonomists for standard genome sequencing and annotation.</title>
        <authorList>
            <consortium name="The Broad Institute Genomics Platform"/>
            <consortium name="The Broad Institute Genome Sequencing Center for Infectious Disease"/>
            <person name="Wu L."/>
            <person name="Ma J."/>
        </authorList>
    </citation>
    <scope>NUCLEOTIDE SEQUENCE [LARGE SCALE GENOMIC DNA]</scope>
    <source>
        <strain evidence="4">CCUG 50213</strain>
    </source>
</reference>
<keyword evidence="4" id="KW-1185">Reference proteome</keyword>
<evidence type="ECO:0000313" key="3">
    <source>
        <dbReference type="EMBL" id="MFD1202427.1"/>
    </source>
</evidence>
<feature type="transmembrane region" description="Helical" evidence="1">
    <location>
        <begin position="87"/>
        <end position="108"/>
    </location>
</feature>
<dbReference type="EMBL" id="JBHTLY010000004">
    <property type="protein sequence ID" value="MFD1202427.1"/>
    <property type="molecule type" value="Genomic_DNA"/>
</dbReference>
<dbReference type="Proteomes" id="UP001597181">
    <property type="component" value="Unassembled WGS sequence"/>
</dbReference>
<dbReference type="Pfam" id="PF13160">
    <property type="entry name" value="DUF3995"/>
    <property type="match status" value="1"/>
</dbReference>
<evidence type="ECO:0000313" key="4">
    <source>
        <dbReference type="Proteomes" id="UP001597181"/>
    </source>
</evidence>
<keyword evidence="2" id="KW-0732">Signal</keyword>
<keyword evidence="1" id="KW-1133">Transmembrane helix</keyword>
<protein>
    <submittedName>
        <fullName evidence="3">DUF3995 domain-containing protein</fullName>
    </submittedName>
</protein>
<evidence type="ECO:0000256" key="2">
    <source>
        <dbReference type="SAM" id="SignalP"/>
    </source>
</evidence>
<proteinExistence type="predicted"/>
<feature type="transmembrane region" description="Helical" evidence="1">
    <location>
        <begin position="123"/>
        <end position="139"/>
    </location>
</feature>
<organism evidence="3 4">
    <name type="scientific">Leucobacter albus</name>
    <dbReference type="NCBI Taxonomy" id="272210"/>
    <lineage>
        <taxon>Bacteria</taxon>
        <taxon>Bacillati</taxon>
        <taxon>Actinomycetota</taxon>
        <taxon>Actinomycetes</taxon>
        <taxon>Micrococcales</taxon>
        <taxon>Microbacteriaceae</taxon>
        <taxon>Leucobacter</taxon>
    </lineage>
</organism>
<keyword evidence="1" id="KW-0472">Membrane</keyword>
<gene>
    <name evidence="3" type="ORF">ACFQ3U_11030</name>
</gene>
<feature type="signal peptide" evidence="2">
    <location>
        <begin position="1"/>
        <end position="27"/>
    </location>
</feature>
<keyword evidence="1" id="KW-0812">Transmembrane</keyword>
<comment type="caution">
    <text evidence="3">The sequence shown here is derived from an EMBL/GenBank/DDBJ whole genome shotgun (WGS) entry which is preliminary data.</text>
</comment>
<feature type="transmembrane region" description="Helical" evidence="1">
    <location>
        <begin position="56"/>
        <end position="75"/>
    </location>
</feature>
<evidence type="ECO:0000256" key="1">
    <source>
        <dbReference type="SAM" id="Phobius"/>
    </source>
</evidence>
<accession>A0ABW3TQ44</accession>
<dbReference type="InterPro" id="IPR025058">
    <property type="entry name" value="DUF3995"/>
</dbReference>
<feature type="chain" id="PRO_5046793644" evidence="2">
    <location>
        <begin position="28"/>
        <end position="157"/>
    </location>
</feature>
<dbReference type="RefSeq" id="WP_343960841.1">
    <property type="nucleotide sequence ID" value="NZ_BAAAKZ010000010.1"/>
</dbReference>
<name>A0ABW3TQ44_9MICO</name>
<sequence length="157" mass="16022">MGFVTRTARLVAWTGLTAAGAVHAVWAAGSSWPEKNHKRLGEAVVGNAKQQPSAQATAVVSGLAFAGGAVAAGGLGEGKFVVGVRRVAGVALIARAAFGGAAALRALGLAEPNKRFEELDQKYYRPAFAVLGTALLLGAKDKRKRAAKLALREASGS</sequence>